<evidence type="ECO:0000313" key="3">
    <source>
        <dbReference type="Proteomes" id="UP001302120"/>
    </source>
</evidence>
<dbReference type="EMBL" id="JAYGHG010000014">
    <property type="protein sequence ID" value="MEA5581843.1"/>
    <property type="molecule type" value="Genomic_DNA"/>
</dbReference>
<evidence type="ECO:0000313" key="2">
    <source>
        <dbReference type="EMBL" id="MEA5581843.1"/>
    </source>
</evidence>
<proteinExistence type="predicted"/>
<feature type="region of interest" description="Disordered" evidence="1">
    <location>
        <begin position="72"/>
        <end position="91"/>
    </location>
</feature>
<reference evidence="2 3" key="1">
    <citation type="submission" date="2023-12" db="EMBL/GenBank/DDBJ databases">
        <title>Baltic Sea Cyanobacteria.</title>
        <authorList>
            <person name="Delbaje E."/>
            <person name="Fewer D.P."/>
            <person name="Shishido T.K."/>
        </authorList>
    </citation>
    <scope>NUCLEOTIDE SEQUENCE [LARGE SCALE GENOMIC DNA]</scope>
    <source>
        <strain evidence="2 3">UHCC-0300</strain>
    </source>
</reference>
<gene>
    <name evidence="2" type="ORF">VB620_10895</name>
</gene>
<dbReference type="RefSeq" id="WP_323196166.1">
    <property type="nucleotide sequence ID" value="NZ_JAYGHG010000014.1"/>
</dbReference>
<feature type="compositionally biased region" description="Basic and acidic residues" evidence="1">
    <location>
        <begin position="111"/>
        <end position="120"/>
    </location>
</feature>
<evidence type="ECO:0000256" key="1">
    <source>
        <dbReference type="SAM" id="MobiDB-lite"/>
    </source>
</evidence>
<keyword evidence="3" id="KW-1185">Reference proteome</keyword>
<protein>
    <submittedName>
        <fullName evidence="2">Uncharacterized protein</fullName>
    </submittedName>
</protein>
<dbReference type="Proteomes" id="UP001302120">
    <property type="component" value="Unassembled WGS sequence"/>
</dbReference>
<comment type="caution">
    <text evidence="2">The sequence shown here is derived from an EMBL/GenBank/DDBJ whole genome shotgun (WGS) entry which is preliminary data.</text>
</comment>
<feature type="region of interest" description="Disordered" evidence="1">
    <location>
        <begin position="100"/>
        <end position="120"/>
    </location>
</feature>
<name>A0ABU5UE89_9CYAN</name>
<sequence length="120" mass="13547">MSFAVQNLAVFIELLKNQPAIFSQENFTELEELIAPIPDDVDKISIAIAGWYQKHPKILNSQLELLKEYSNNSDSSLKAPGKERANKNIPEYELDKKTILNEIQQSSSSAKKTEKQNPNS</sequence>
<organism evidence="2 3">
    <name type="scientific">Nodularia harveyana UHCC-0300</name>
    <dbReference type="NCBI Taxonomy" id="2974287"/>
    <lineage>
        <taxon>Bacteria</taxon>
        <taxon>Bacillati</taxon>
        <taxon>Cyanobacteriota</taxon>
        <taxon>Cyanophyceae</taxon>
        <taxon>Nostocales</taxon>
        <taxon>Nodulariaceae</taxon>
        <taxon>Nodularia</taxon>
    </lineage>
</organism>
<feature type="compositionally biased region" description="Polar residues" evidence="1">
    <location>
        <begin position="101"/>
        <end position="110"/>
    </location>
</feature>
<accession>A0ABU5UE89</accession>